<feature type="domain" description="Cytochrome c" evidence="6">
    <location>
        <begin position="203"/>
        <end position="288"/>
    </location>
</feature>
<dbReference type="Proteomes" id="UP001165308">
    <property type="component" value="Unassembled WGS sequence"/>
</dbReference>
<protein>
    <submittedName>
        <fullName evidence="7">C-type cytochrome</fullName>
    </submittedName>
</protein>
<dbReference type="InterPro" id="IPR009056">
    <property type="entry name" value="Cyt_c-like_dom"/>
</dbReference>
<evidence type="ECO:0000256" key="2">
    <source>
        <dbReference type="ARBA" id="ARBA00022723"/>
    </source>
</evidence>
<feature type="domain" description="Cytochrome c" evidence="6">
    <location>
        <begin position="93"/>
        <end position="210"/>
    </location>
</feature>
<dbReference type="InterPro" id="IPR036909">
    <property type="entry name" value="Cyt_c-like_dom_sf"/>
</dbReference>
<evidence type="ECO:0000256" key="5">
    <source>
        <dbReference type="SAM" id="SignalP"/>
    </source>
</evidence>
<dbReference type="InterPro" id="IPR051459">
    <property type="entry name" value="Cytochrome_c-type_DH"/>
</dbReference>
<dbReference type="SUPFAM" id="SSF46626">
    <property type="entry name" value="Cytochrome c"/>
    <property type="match status" value="2"/>
</dbReference>
<dbReference type="PANTHER" id="PTHR35008">
    <property type="entry name" value="BLL4482 PROTEIN-RELATED"/>
    <property type="match status" value="1"/>
</dbReference>
<evidence type="ECO:0000313" key="8">
    <source>
        <dbReference type="Proteomes" id="UP001165308"/>
    </source>
</evidence>
<dbReference type="RefSeq" id="WP_250083539.1">
    <property type="nucleotide sequence ID" value="NZ_JAMJPJ010000033.1"/>
</dbReference>
<evidence type="ECO:0000256" key="3">
    <source>
        <dbReference type="ARBA" id="ARBA00023004"/>
    </source>
</evidence>
<evidence type="ECO:0000256" key="1">
    <source>
        <dbReference type="ARBA" id="ARBA00022617"/>
    </source>
</evidence>
<gene>
    <name evidence="7" type="ORF">M8006_14870</name>
</gene>
<dbReference type="PROSITE" id="PS51007">
    <property type="entry name" value="CYTC"/>
    <property type="match status" value="2"/>
</dbReference>
<dbReference type="Pfam" id="PF21342">
    <property type="entry name" value="SoxA-TsdA_cyt-c"/>
    <property type="match status" value="1"/>
</dbReference>
<organism evidence="7 8">
    <name type="scientific">Halomonas llamarensis</name>
    <dbReference type="NCBI Taxonomy" id="2945104"/>
    <lineage>
        <taxon>Bacteria</taxon>
        <taxon>Pseudomonadati</taxon>
        <taxon>Pseudomonadota</taxon>
        <taxon>Gammaproteobacteria</taxon>
        <taxon>Oceanospirillales</taxon>
        <taxon>Halomonadaceae</taxon>
        <taxon>Halomonas</taxon>
    </lineage>
</organism>
<dbReference type="EMBL" id="JAMJPJ010000033">
    <property type="protein sequence ID" value="MCL7931242.1"/>
    <property type="molecule type" value="Genomic_DNA"/>
</dbReference>
<feature type="signal peptide" evidence="5">
    <location>
        <begin position="1"/>
        <end position="25"/>
    </location>
</feature>
<feature type="chain" id="PRO_5046309920" evidence="5">
    <location>
        <begin position="26"/>
        <end position="355"/>
    </location>
</feature>
<keyword evidence="8" id="KW-1185">Reference proteome</keyword>
<keyword evidence="1 4" id="KW-0349">Heme</keyword>
<proteinExistence type="predicted"/>
<evidence type="ECO:0000256" key="4">
    <source>
        <dbReference type="PROSITE-ProRule" id="PRU00433"/>
    </source>
</evidence>
<keyword evidence="5" id="KW-0732">Signal</keyword>
<sequence>MIMGKKSLALVVAGVSIAAAGVVTASAQSDDQQSDNEQNAEMPYQNLVEMGYPAPQDNELVHVPPTMADLEEADLHPELKKVIRRGYDLFTDTQQLRGEHVFNDMNCSSCHLGEGRQPFSAPVWPAAVTLPNFRGKNQHVNNLEERIAGCFAYSMNGTPPEYGSDDMLALSAYHRWLATGVPVYPDQPIYGRGFPPPDRPEALSYAQGEAVYQEQCAICHQEDGSGHYENGEYVFPPLWGDGSNNWGAGIVRTHTAAGFIKNNMPLGQPLSLSDQDAWDVAYYMTQQERPQDPRYDGSVDAMLETFGSTFHKHSSYGQVREHDDHRLADHANWGEKGEEVIPWNVGVPRFEDLED</sequence>
<keyword evidence="3 4" id="KW-0408">Iron</keyword>
<keyword evidence="2 4" id="KW-0479">Metal-binding</keyword>
<name>A0ABT0STS5_9GAMM</name>
<reference evidence="7" key="1">
    <citation type="submission" date="2022-05" db="EMBL/GenBank/DDBJ databases">
        <title>Halomonas geminus sp. nov. and Halomonas llamarensis sp. nov. isolated from high-altitude salars of the Atacama Desert.</title>
        <authorList>
            <person name="Hintersatz C."/>
            <person name="Rojas L.A."/>
            <person name="Wei T.-S."/>
            <person name="Kutschke S."/>
            <person name="Lehmann F."/>
            <person name="Jain R."/>
            <person name="Pollmann K."/>
        </authorList>
    </citation>
    <scope>NUCLEOTIDE SEQUENCE</scope>
    <source>
        <strain evidence="7">ATCHA</strain>
    </source>
</reference>
<evidence type="ECO:0000313" key="7">
    <source>
        <dbReference type="EMBL" id="MCL7931242.1"/>
    </source>
</evidence>
<dbReference type="Gene3D" id="1.10.760.10">
    <property type="entry name" value="Cytochrome c-like domain"/>
    <property type="match status" value="2"/>
</dbReference>
<evidence type="ECO:0000259" key="6">
    <source>
        <dbReference type="PROSITE" id="PS51007"/>
    </source>
</evidence>
<dbReference type="Pfam" id="PF13442">
    <property type="entry name" value="Cytochrome_CBB3"/>
    <property type="match status" value="1"/>
</dbReference>
<accession>A0ABT0STS5</accession>
<comment type="caution">
    <text evidence="7">The sequence shown here is derived from an EMBL/GenBank/DDBJ whole genome shotgun (WGS) entry which is preliminary data.</text>
</comment>
<dbReference type="PANTHER" id="PTHR35008:SF9">
    <property type="entry name" value="CYTOCHROME C DOMAIN-CONTAINING PROTEIN"/>
    <property type="match status" value="1"/>
</dbReference>